<evidence type="ECO:0000256" key="4">
    <source>
        <dbReference type="ARBA" id="ARBA00022723"/>
    </source>
</evidence>
<feature type="binding site" evidence="8">
    <location>
        <position position="313"/>
    </location>
    <ligand>
        <name>ATP</name>
        <dbReference type="ChEBI" id="CHEBI:30616"/>
    </ligand>
</feature>
<dbReference type="GO" id="GO:0070733">
    <property type="term" value="F:AMPylase activity"/>
    <property type="evidence" value="ECO:0007669"/>
    <property type="project" value="UniProtKB-EC"/>
</dbReference>
<evidence type="ECO:0000256" key="5">
    <source>
        <dbReference type="ARBA" id="ARBA00022741"/>
    </source>
</evidence>
<dbReference type="GO" id="GO:0000287">
    <property type="term" value="F:magnesium ion binding"/>
    <property type="evidence" value="ECO:0007669"/>
    <property type="project" value="UniProtKB-UniRule"/>
</dbReference>
<feature type="binding site" evidence="8">
    <location>
        <position position="304"/>
    </location>
    <ligand>
        <name>Mg(2+)</name>
        <dbReference type="ChEBI" id="CHEBI:18420"/>
    </ligand>
</feature>
<evidence type="ECO:0000256" key="9">
    <source>
        <dbReference type="SAM" id="MobiDB-lite"/>
    </source>
</evidence>
<dbReference type="InterPro" id="IPR003846">
    <property type="entry name" value="SelO"/>
</dbReference>
<dbReference type="PANTHER" id="PTHR32057:SF14">
    <property type="entry name" value="PROTEIN ADENYLYLTRANSFERASE SELO, MITOCHONDRIAL"/>
    <property type="match status" value="1"/>
</dbReference>
<comment type="catalytic activity">
    <reaction evidence="8">
        <text>L-tyrosyl-[protein] + ATP = O-(5'-adenylyl)-L-tyrosyl-[protein] + diphosphate</text>
        <dbReference type="Rhea" id="RHEA:54288"/>
        <dbReference type="Rhea" id="RHEA-COMP:10136"/>
        <dbReference type="Rhea" id="RHEA-COMP:13846"/>
        <dbReference type="ChEBI" id="CHEBI:30616"/>
        <dbReference type="ChEBI" id="CHEBI:33019"/>
        <dbReference type="ChEBI" id="CHEBI:46858"/>
        <dbReference type="ChEBI" id="CHEBI:83624"/>
        <dbReference type="EC" id="2.7.7.108"/>
    </reaction>
</comment>
<evidence type="ECO:0000256" key="6">
    <source>
        <dbReference type="ARBA" id="ARBA00022840"/>
    </source>
</evidence>
<dbReference type="EMBL" id="CP036434">
    <property type="protein sequence ID" value="QDV09698.1"/>
    <property type="molecule type" value="Genomic_DNA"/>
</dbReference>
<keyword evidence="4 8" id="KW-0479">Metal-binding</keyword>
<comment type="catalytic activity">
    <reaction evidence="8">
        <text>L-tyrosyl-[protein] + UTP = O-(5'-uridylyl)-L-tyrosyl-[protein] + diphosphate</text>
        <dbReference type="Rhea" id="RHEA:83887"/>
        <dbReference type="Rhea" id="RHEA-COMP:10136"/>
        <dbReference type="Rhea" id="RHEA-COMP:20238"/>
        <dbReference type="ChEBI" id="CHEBI:33019"/>
        <dbReference type="ChEBI" id="CHEBI:46398"/>
        <dbReference type="ChEBI" id="CHEBI:46858"/>
        <dbReference type="ChEBI" id="CHEBI:90602"/>
    </reaction>
</comment>
<keyword evidence="2 8" id="KW-0808">Transferase</keyword>
<feature type="binding site" evidence="8">
    <location>
        <position position="313"/>
    </location>
    <ligand>
        <name>Mg(2+)</name>
        <dbReference type="ChEBI" id="CHEBI:18420"/>
    </ligand>
</feature>
<feature type="binding site" evidence="8">
    <location>
        <position position="161"/>
    </location>
    <ligand>
        <name>ATP</name>
        <dbReference type="ChEBI" id="CHEBI:30616"/>
    </ligand>
</feature>
<feature type="compositionally biased region" description="Polar residues" evidence="9">
    <location>
        <begin position="9"/>
        <end position="21"/>
    </location>
</feature>
<evidence type="ECO:0000256" key="3">
    <source>
        <dbReference type="ARBA" id="ARBA00022695"/>
    </source>
</evidence>
<dbReference type="GO" id="GO:0030145">
    <property type="term" value="F:manganese ion binding"/>
    <property type="evidence" value="ECO:0007669"/>
    <property type="project" value="UniProtKB-UniRule"/>
</dbReference>
<feature type="binding site" evidence="8">
    <location>
        <position position="128"/>
    </location>
    <ligand>
        <name>ATP</name>
        <dbReference type="ChEBI" id="CHEBI:30616"/>
    </ligand>
</feature>
<dbReference type="HAMAP" id="MF_00692">
    <property type="entry name" value="SelO"/>
    <property type="match status" value="1"/>
</dbReference>
<comment type="similarity">
    <text evidence="1 8">Belongs to the SELO family.</text>
</comment>
<keyword evidence="3 8" id="KW-0548">Nucleotidyltransferase</keyword>
<evidence type="ECO:0000313" key="11">
    <source>
        <dbReference type="Proteomes" id="UP000320390"/>
    </source>
</evidence>
<feature type="binding site" evidence="8">
    <location>
        <position position="126"/>
    </location>
    <ligand>
        <name>ATP</name>
        <dbReference type="ChEBI" id="CHEBI:30616"/>
    </ligand>
</feature>
<protein>
    <recommendedName>
        <fullName evidence="8">Protein nucleotidyltransferase YdiU</fullName>
        <ecNumber evidence="8">2.7.7.-</ecNumber>
    </recommendedName>
    <alternativeName>
        <fullName evidence="8">Protein adenylyltransferase YdiU</fullName>
        <ecNumber evidence="8">2.7.7.108</ecNumber>
    </alternativeName>
    <alternativeName>
        <fullName evidence="8">Protein uridylyltransferase YdiU</fullName>
        <ecNumber evidence="8">2.7.7.-</ecNumber>
    </alternativeName>
</protein>
<evidence type="ECO:0000256" key="7">
    <source>
        <dbReference type="ARBA" id="ARBA00022842"/>
    </source>
</evidence>
<keyword evidence="11" id="KW-1185">Reference proteome</keyword>
<dbReference type="RefSeq" id="WP_145204516.1">
    <property type="nucleotide sequence ID" value="NZ_CP036434.1"/>
</dbReference>
<feature type="active site" description="Proton acceptor" evidence="8">
    <location>
        <position position="303"/>
    </location>
</feature>
<feature type="binding site" evidence="8">
    <location>
        <position position="129"/>
    </location>
    <ligand>
        <name>ATP</name>
        <dbReference type="ChEBI" id="CHEBI:30616"/>
    </ligand>
</feature>
<feature type="region of interest" description="Disordered" evidence="9">
    <location>
        <begin position="1"/>
        <end position="25"/>
    </location>
</feature>
<evidence type="ECO:0000313" key="10">
    <source>
        <dbReference type="EMBL" id="QDV09698.1"/>
    </source>
</evidence>
<feature type="binding site" evidence="8">
    <location>
        <position position="149"/>
    </location>
    <ligand>
        <name>ATP</name>
        <dbReference type="ChEBI" id="CHEBI:30616"/>
    </ligand>
</feature>
<dbReference type="Pfam" id="PF02696">
    <property type="entry name" value="SelO"/>
    <property type="match status" value="1"/>
</dbReference>
<comment type="cofactor">
    <cofactor evidence="8">
        <name>Mg(2+)</name>
        <dbReference type="ChEBI" id="CHEBI:18420"/>
    </cofactor>
    <cofactor evidence="8">
        <name>Mn(2+)</name>
        <dbReference type="ChEBI" id="CHEBI:29035"/>
    </cofactor>
</comment>
<gene>
    <name evidence="8" type="primary">ydiU</name>
    <name evidence="8" type="synonym">selO</name>
    <name evidence="10" type="ORF">Poly30_52570</name>
</gene>
<name>A0A518F032_9BACT</name>
<keyword evidence="6 8" id="KW-0067">ATP-binding</keyword>
<dbReference type="EC" id="2.7.7.-" evidence="8"/>
<evidence type="ECO:0000256" key="8">
    <source>
        <dbReference type="HAMAP-Rule" id="MF_00692"/>
    </source>
</evidence>
<feature type="binding site" evidence="8">
    <location>
        <position position="226"/>
    </location>
    <ligand>
        <name>ATP</name>
        <dbReference type="ChEBI" id="CHEBI:30616"/>
    </ligand>
</feature>
<evidence type="ECO:0000256" key="1">
    <source>
        <dbReference type="ARBA" id="ARBA00009747"/>
    </source>
</evidence>
<accession>A0A518F032</accession>
<reference evidence="10 11" key="1">
    <citation type="submission" date="2019-02" db="EMBL/GenBank/DDBJ databases">
        <title>Deep-cultivation of Planctomycetes and their phenomic and genomic characterization uncovers novel biology.</title>
        <authorList>
            <person name="Wiegand S."/>
            <person name="Jogler M."/>
            <person name="Boedeker C."/>
            <person name="Pinto D."/>
            <person name="Vollmers J."/>
            <person name="Rivas-Marin E."/>
            <person name="Kohn T."/>
            <person name="Peeters S.H."/>
            <person name="Heuer A."/>
            <person name="Rast P."/>
            <person name="Oberbeckmann S."/>
            <person name="Bunk B."/>
            <person name="Jeske O."/>
            <person name="Meyerdierks A."/>
            <person name="Storesund J.E."/>
            <person name="Kallscheuer N."/>
            <person name="Luecker S."/>
            <person name="Lage O.M."/>
            <person name="Pohl T."/>
            <person name="Merkel B.J."/>
            <person name="Hornburger P."/>
            <person name="Mueller R.-W."/>
            <person name="Bruemmer F."/>
            <person name="Labrenz M."/>
            <person name="Spormann A.M."/>
            <person name="Op den Camp H."/>
            <person name="Overmann J."/>
            <person name="Amann R."/>
            <person name="Jetten M.S.M."/>
            <person name="Mascher T."/>
            <person name="Medema M.H."/>
            <person name="Devos D.P."/>
            <person name="Kaster A.-K."/>
            <person name="Ovreas L."/>
            <person name="Rohde M."/>
            <person name="Galperin M.Y."/>
            <person name="Jogler C."/>
        </authorList>
    </citation>
    <scope>NUCLEOTIDE SEQUENCE [LARGE SCALE GENOMIC DNA]</scope>
    <source>
        <strain evidence="10 11">Poly30</strain>
    </source>
</reference>
<dbReference type="OrthoDB" id="9773505at2"/>
<sequence length="551" mass="60597">MTQEKTSEQRTAQSQDGQGATTGRALLDLEVASRFTADLPADPETRNSRREVKGALFSRVSPTPTARPRLVAASAECAELIGLDPAECQTEDFARVFSGNALVPGMDPFAMTYGGHQFGHWAGQLGDGRAINLGEVFGSDGRGWNLQLKGAGPTPYSRTADGLAVLRSSVREFLCSEAMHHLGVPTTRALSLVETGDRVMRDMFYDGNAKLEPGAVVCRVARSFVRFGSFELPASRGDVGLIKSLADHVIRTCYPELLGTTGEGGEIAPDVYLSWFREICTRTATMVAHWTRVGFVHGVMNTDNMSILGETIDYGPYGWLEDYDPNWTPNTTDAGGRRYRFGHQSSVAHWNLTRLASALVPLMDGEIEGLQEAVDAYPKAYADEWGRQLGEKLGLVRFDEGEDAGLAAELFRVLELAETDMTIFFRALGDVTESAEPLHAAYYQPEKVSAEARGALDAWVAAYLERVARDGRSRGARREQMNAANPKYVLRNYLAQVAIDEAEKGSPDGVRELLDVLRRPYDEQPGRERFAEKRPEWARHRPGCSMLSCSS</sequence>
<comment type="function">
    <text evidence="8">Nucleotidyltransferase involved in the post-translational modification of proteins. It can catalyze the addition of adenosine monophosphate (AMP) or uridine monophosphate (UMP) to a protein, resulting in modifications known as AMPylation and UMPylation.</text>
</comment>
<keyword evidence="8" id="KW-0464">Manganese</keyword>
<keyword evidence="5 8" id="KW-0547">Nucleotide-binding</keyword>
<dbReference type="EC" id="2.7.7.108" evidence="8"/>
<evidence type="ECO:0000256" key="2">
    <source>
        <dbReference type="ARBA" id="ARBA00022679"/>
    </source>
</evidence>
<proteinExistence type="inferred from homology"/>
<comment type="catalytic activity">
    <reaction evidence="8">
        <text>L-seryl-[protein] + UTP = O-(5'-uridylyl)-L-seryl-[protein] + diphosphate</text>
        <dbReference type="Rhea" id="RHEA:64604"/>
        <dbReference type="Rhea" id="RHEA-COMP:9863"/>
        <dbReference type="Rhea" id="RHEA-COMP:16635"/>
        <dbReference type="ChEBI" id="CHEBI:29999"/>
        <dbReference type="ChEBI" id="CHEBI:33019"/>
        <dbReference type="ChEBI" id="CHEBI:46398"/>
        <dbReference type="ChEBI" id="CHEBI:156051"/>
    </reaction>
</comment>
<comment type="catalytic activity">
    <reaction evidence="8">
        <text>L-seryl-[protein] + ATP = 3-O-(5'-adenylyl)-L-seryl-[protein] + diphosphate</text>
        <dbReference type="Rhea" id="RHEA:58120"/>
        <dbReference type="Rhea" id="RHEA-COMP:9863"/>
        <dbReference type="Rhea" id="RHEA-COMP:15073"/>
        <dbReference type="ChEBI" id="CHEBI:29999"/>
        <dbReference type="ChEBI" id="CHEBI:30616"/>
        <dbReference type="ChEBI" id="CHEBI:33019"/>
        <dbReference type="ChEBI" id="CHEBI:142516"/>
        <dbReference type="EC" id="2.7.7.108"/>
    </reaction>
</comment>
<dbReference type="GO" id="GO:0005524">
    <property type="term" value="F:ATP binding"/>
    <property type="evidence" value="ECO:0007669"/>
    <property type="project" value="UniProtKB-UniRule"/>
</dbReference>
<feature type="binding site" evidence="8">
    <location>
        <position position="219"/>
    </location>
    <ligand>
        <name>ATP</name>
        <dbReference type="ChEBI" id="CHEBI:30616"/>
    </ligand>
</feature>
<comment type="catalytic activity">
    <reaction evidence="8">
        <text>L-threonyl-[protein] + ATP = 3-O-(5'-adenylyl)-L-threonyl-[protein] + diphosphate</text>
        <dbReference type="Rhea" id="RHEA:54292"/>
        <dbReference type="Rhea" id="RHEA-COMP:11060"/>
        <dbReference type="Rhea" id="RHEA-COMP:13847"/>
        <dbReference type="ChEBI" id="CHEBI:30013"/>
        <dbReference type="ChEBI" id="CHEBI:30616"/>
        <dbReference type="ChEBI" id="CHEBI:33019"/>
        <dbReference type="ChEBI" id="CHEBI:138113"/>
        <dbReference type="EC" id="2.7.7.108"/>
    </reaction>
</comment>
<dbReference type="AlphaFoldDB" id="A0A518F032"/>
<feature type="binding site" evidence="8">
    <location>
        <position position="162"/>
    </location>
    <ligand>
        <name>ATP</name>
        <dbReference type="ChEBI" id="CHEBI:30616"/>
    </ligand>
</feature>
<organism evidence="10 11">
    <name type="scientific">Saltatorellus ferox</name>
    <dbReference type="NCBI Taxonomy" id="2528018"/>
    <lineage>
        <taxon>Bacteria</taxon>
        <taxon>Pseudomonadati</taxon>
        <taxon>Planctomycetota</taxon>
        <taxon>Planctomycetia</taxon>
        <taxon>Planctomycetia incertae sedis</taxon>
        <taxon>Saltatorellus</taxon>
    </lineage>
</organism>
<comment type="catalytic activity">
    <reaction evidence="8">
        <text>L-histidyl-[protein] + UTP = N(tele)-(5'-uridylyl)-L-histidyl-[protein] + diphosphate</text>
        <dbReference type="Rhea" id="RHEA:83891"/>
        <dbReference type="Rhea" id="RHEA-COMP:9745"/>
        <dbReference type="Rhea" id="RHEA-COMP:20239"/>
        <dbReference type="ChEBI" id="CHEBI:29979"/>
        <dbReference type="ChEBI" id="CHEBI:33019"/>
        <dbReference type="ChEBI" id="CHEBI:46398"/>
        <dbReference type="ChEBI" id="CHEBI:233474"/>
    </reaction>
</comment>
<dbReference type="Proteomes" id="UP000320390">
    <property type="component" value="Chromosome"/>
</dbReference>
<dbReference type="PANTHER" id="PTHR32057">
    <property type="entry name" value="PROTEIN ADENYLYLTRANSFERASE SELO, MITOCHONDRIAL"/>
    <property type="match status" value="1"/>
</dbReference>
<keyword evidence="7 8" id="KW-0460">Magnesium</keyword>
<dbReference type="NCBIfam" id="NF000658">
    <property type="entry name" value="PRK00029.1"/>
    <property type="match status" value="1"/>
</dbReference>